<dbReference type="SUPFAM" id="SSF47336">
    <property type="entry name" value="ACP-like"/>
    <property type="match status" value="1"/>
</dbReference>
<feature type="non-terminal residue" evidence="3">
    <location>
        <position position="120"/>
    </location>
</feature>
<dbReference type="Proteomes" id="UP000460558">
    <property type="component" value="Unassembled WGS sequence"/>
</dbReference>
<evidence type="ECO:0000259" key="2">
    <source>
        <dbReference type="PROSITE" id="PS50075"/>
    </source>
</evidence>
<evidence type="ECO:0000313" key="4">
    <source>
        <dbReference type="Proteomes" id="UP000460558"/>
    </source>
</evidence>
<proteinExistence type="predicted"/>
<dbReference type="PANTHER" id="PTHR45527:SF1">
    <property type="entry name" value="FATTY ACID SYNTHASE"/>
    <property type="match status" value="1"/>
</dbReference>
<dbReference type="InterPro" id="IPR036736">
    <property type="entry name" value="ACP-like_sf"/>
</dbReference>
<comment type="caution">
    <text evidence="3">The sequence shown here is derived from an EMBL/GenBank/DDBJ whole genome shotgun (WGS) entry which is preliminary data.</text>
</comment>
<accession>A0ABW9P2X9</accession>
<dbReference type="PANTHER" id="PTHR45527">
    <property type="entry name" value="NONRIBOSOMAL PEPTIDE SYNTHETASE"/>
    <property type="match status" value="1"/>
</dbReference>
<evidence type="ECO:0000313" key="3">
    <source>
        <dbReference type="EMBL" id="MQS39930.1"/>
    </source>
</evidence>
<feature type="region of interest" description="Disordered" evidence="1">
    <location>
        <begin position="1"/>
        <end position="69"/>
    </location>
</feature>
<dbReference type="PROSITE" id="PS50075">
    <property type="entry name" value="CARRIER"/>
    <property type="match status" value="1"/>
</dbReference>
<dbReference type="EMBL" id="VDEQ01000382">
    <property type="protein sequence ID" value="MQS39930.1"/>
    <property type="molecule type" value="Genomic_DNA"/>
</dbReference>
<evidence type="ECO:0000256" key="1">
    <source>
        <dbReference type="SAM" id="MobiDB-lite"/>
    </source>
</evidence>
<protein>
    <recommendedName>
        <fullName evidence="2">Carrier domain-containing protein</fullName>
    </recommendedName>
</protein>
<organism evidence="3 4">
    <name type="scientific">Streptomyces katsurahamanus</name>
    <dbReference type="NCBI Taxonomy" id="2577098"/>
    <lineage>
        <taxon>Bacteria</taxon>
        <taxon>Bacillati</taxon>
        <taxon>Actinomycetota</taxon>
        <taxon>Actinomycetes</taxon>
        <taxon>Kitasatosporales</taxon>
        <taxon>Streptomycetaceae</taxon>
        <taxon>Streptomyces</taxon>
    </lineage>
</organism>
<sequence>MKSRMEHAPHILVAGTAHNPSGHSPDPFGGLARETAADGPEPSASAPGDKPPANVSGTSGSAPRGPYEEPLRGIFEEVLGLPRIGVDDDFFALGGQSLHALRIVGRARRELGVELTVSGL</sequence>
<name>A0ABW9P2X9_9ACTN</name>
<dbReference type="InterPro" id="IPR029058">
    <property type="entry name" value="AB_hydrolase_fold"/>
</dbReference>
<gene>
    <name evidence="3" type="ORF">FFZ77_31430</name>
</gene>
<dbReference type="InterPro" id="IPR009081">
    <property type="entry name" value="PP-bd_ACP"/>
</dbReference>
<keyword evidence="4" id="KW-1185">Reference proteome</keyword>
<dbReference type="Gene3D" id="3.40.50.1820">
    <property type="entry name" value="alpha/beta hydrolase"/>
    <property type="match status" value="1"/>
</dbReference>
<dbReference type="Pfam" id="PF00550">
    <property type="entry name" value="PP-binding"/>
    <property type="match status" value="1"/>
</dbReference>
<feature type="domain" description="Carrier" evidence="2">
    <location>
        <begin position="62"/>
        <end position="120"/>
    </location>
</feature>
<reference evidence="3 4" key="1">
    <citation type="submission" date="2019-06" db="EMBL/GenBank/DDBJ databases">
        <title>Comparative genomics and metabolomics analyses of clavulanic acid producing Streptomyces species provides insight into specialized metabolism and evolution of beta-lactam biosynthetic gene clusters.</title>
        <authorList>
            <person name="Moore M.A."/>
            <person name="Cruz-Morales P."/>
            <person name="Barona Gomez F."/>
            <person name="Kapil T."/>
        </authorList>
    </citation>
    <scope>NUCLEOTIDE SEQUENCE [LARGE SCALE GENOMIC DNA]</scope>
    <source>
        <strain evidence="3 4">T-272</strain>
    </source>
</reference>